<reference evidence="2" key="5">
    <citation type="journal article" date="2021" name="G3 (Bethesda)">
        <title>Aegilops tauschii genome assembly Aet v5.0 features greater sequence contiguity and improved annotation.</title>
        <authorList>
            <person name="Wang L."/>
            <person name="Zhu T."/>
            <person name="Rodriguez J.C."/>
            <person name="Deal K.R."/>
            <person name="Dubcovsky J."/>
            <person name="McGuire P.E."/>
            <person name="Lux T."/>
            <person name="Spannagl M."/>
            <person name="Mayer K.F.X."/>
            <person name="Baldrich P."/>
            <person name="Meyers B.C."/>
            <person name="Huo N."/>
            <person name="Gu Y.Q."/>
            <person name="Zhou H."/>
            <person name="Devos K.M."/>
            <person name="Bennetzen J.L."/>
            <person name="Unver T."/>
            <person name="Budak H."/>
            <person name="Gulick P.J."/>
            <person name="Galiba G."/>
            <person name="Kalapos B."/>
            <person name="Nelson D.R."/>
            <person name="Li P."/>
            <person name="You F.M."/>
            <person name="Luo M.C."/>
            <person name="Dvorak J."/>
        </authorList>
    </citation>
    <scope>NUCLEOTIDE SEQUENCE [LARGE SCALE GENOMIC DNA]</scope>
    <source>
        <strain evidence="2">cv. AL8/78</strain>
    </source>
</reference>
<dbReference type="Gramene" id="AET4Gv20485900.1">
    <property type="protein sequence ID" value="AET4Gv20485900.1"/>
    <property type="gene ID" value="AET4Gv20485900"/>
</dbReference>
<feature type="region of interest" description="Disordered" evidence="1">
    <location>
        <begin position="1"/>
        <end position="48"/>
    </location>
</feature>
<dbReference type="Proteomes" id="UP000015105">
    <property type="component" value="Chromosome 4D"/>
</dbReference>
<keyword evidence="3" id="KW-1185">Reference proteome</keyword>
<evidence type="ECO:0000256" key="1">
    <source>
        <dbReference type="SAM" id="MobiDB-lite"/>
    </source>
</evidence>
<accession>A0A453I8W2</accession>
<sequence>SSKKKPRGVTPPEYQILQSPLHSNGDSVVGDRLHGDGASFQYPALRRR</sequence>
<evidence type="ECO:0000313" key="2">
    <source>
        <dbReference type="EnsemblPlants" id="AET4Gv20485900.1"/>
    </source>
</evidence>
<reference evidence="2" key="3">
    <citation type="journal article" date="2017" name="Nature">
        <title>Genome sequence of the progenitor of the wheat D genome Aegilops tauschii.</title>
        <authorList>
            <person name="Luo M.C."/>
            <person name="Gu Y.Q."/>
            <person name="Puiu D."/>
            <person name="Wang H."/>
            <person name="Twardziok S.O."/>
            <person name="Deal K.R."/>
            <person name="Huo N."/>
            <person name="Zhu T."/>
            <person name="Wang L."/>
            <person name="Wang Y."/>
            <person name="McGuire P.E."/>
            <person name="Liu S."/>
            <person name="Long H."/>
            <person name="Ramasamy R.K."/>
            <person name="Rodriguez J.C."/>
            <person name="Van S.L."/>
            <person name="Yuan L."/>
            <person name="Wang Z."/>
            <person name="Xia Z."/>
            <person name="Xiao L."/>
            <person name="Anderson O.D."/>
            <person name="Ouyang S."/>
            <person name="Liang Y."/>
            <person name="Zimin A.V."/>
            <person name="Pertea G."/>
            <person name="Qi P."/>
            <person name="Bennetzen J.L."/>
            <person name="Dai X."/>
            <person name="Dawson M.W."/>
            <person name="Muller H.G."/>
            <person name="Kugler K."/>
            <person name="Rivarola-Duarte L."/>
            <person name="Spannagl M."/>
            <person name="Mayer K.F.X."/>
            <person name="Lu F.H."/>
            <person name="Bevan M.W."/>
            <person name="Leroy P."/>
            <person name="Li P."/>
            <person name="You F.M."/>
            <person name="Sun Q."/>
            <person name="Liu Z."/>
            <person name="Lyons E."/>
            <person name="Wicker T."/>
            <person name="Salzberg S.L."/>
            <person name="Devos K.M."/>
            <person name="Dvorak J."/>
        </authorList>
    </citation>
    <scope>NUCLEOTIDE SEQUENCE [LARGE SCALE GENOMIC DNA]</scope>
    <source>
        <strain evidence="2">cv. AL8/78</strain>
    </source>
</reference>
<evidence type="ECO:0000313" key="3">
    <source>
        <dbReference type="Proteomes" id="UP000015105"/>
    </source>
</evidence>
<organism evidence="2 3">
    <name type="scientific">Aegilops tauschii subsp. strangulata</name>
    <name type="common">Goatgrass</name>
    <dbReference type="NCBI Taxonomy" id="200361"/>
    <lineage>
        <taxon>Eukaryota</taxon>
        <taxon>Viridiplantae</taxon>
        <taxon>Streptophyta</taxon>
        <taxon>Embryophyta</taxon>
        <taxon>Tracheophyta</taxon>
        <taxon>Spermatophyta</taxon>
        <taxon>Magnoliopsida</taxon>
        <taxon>Liliopsida</taxon>
        <taxon>Poales</taxon>
        <taxon>Poaceae</taxon>
        <taxon>BOP clade</taxon>
        <taxon>Pooideae</taxon>
        <taxon>Triticodae</taxon>
        <taxon>Triticeae</taxon>
        <taxon>Triticinae</taxon>
        <taxon>Aegilops</taxon>
    </lineage>
</organism>
<reference evidence="2" key="4">
    <citation type="submission" date="2019-03" db="UniProtKB">
        <authorList>
            <consortium name="EnsemblPlants"/>
        </authorList>
    </citation>
    <scope>IDENTIFICATION</scope>
</reference>
<reference evidence="3" key="1">
    <citation type="journal article" date="2014" name="Science">
        <title>Ancient hybridizations among the ancestral genomes of bread wheat.</title>
        <authorList>
            <consortium name="International Wheat Genome Sequencing Consortium,"/>
            <person name="Marcussen T."/>
            <person name="Sandve S.R."/>
            <person name="Heier L."/>
            <person name="Spannagl M."/>
            <person name="Pfeifer M."/>
            <person name="Jakobsen K.S."/>
            <person name="Wulff B.B."/>
            <person name="Steuernagel B."/>
            <person name="Mayer K.F."/>
            <person name="Olsen O.A."/>
        </authorList>
    </citation>
    <scope>NUCLEOTIDE SEQUENCE [LARGE SCALE GENOMIC DNA]</scope>
    <source>
        <strain evidence="3">cv. AL8/78</strain>
    </source>
</reference>
<reference evidence="3" key="2">
    <citation type="journal article" date="2017" name="Nat. Plants">
        <title>The Aegilops tauschii genome reveals multiple impacts of transposons.</title>
        <authorList>
            <person name="Zhao G."/>
            <person name="Zou C."/>
            <person name="Li K."/>
            <person name="Wang K."/>
            <person name="Li T."/>
            <person name="Gao L."/>
            <person name="Zhang X."/>
            <person name="Wang H."/>
            <person name="Yang Z."/>
            <person name="Liu X."/>
            <person name="Jiang W."/>
            <person name="Mao L."/>
            <person name="Kong X."/>
            <person name="Jiao Y."/>
            <person name="Jia J."/>
        </authorList>
    </citation>
    <scope>NUCLEOTIDE SEQUENCE [LARGE SCALE GENOMIC DNA]</scope>
    <source>
        <strain evidence="3">cv. AL8/78</strain>
    </source>
</reference>
<protein>
    <submittedName>
        <fullName evidence="2">Uncharacterized protein</fullName>
    </submittedName>
</protein>
<proteinExistence type="predicted"/>
<feature type="compositionally biased region" description="Polar residues" evidence="1">
    <location>
        <begin position="16"/>
        <end position="26"/>
    </location>
</feature>
<dbReference type="AlphaFoldDB" id="A0A453I8W2"/>
<name>A0A453I8W2_AEGTS</name>
<dbReference type="EnsemblPlants" id="AET4Gv20485900.1">
    <property type="protein sequence ID" value="AET4Gv20485900.1"/>
    <property type="gene ID" value="AET4Gv20485900"/>
</dbReference>